<dbReference type="Proteomes" id="UP000604161">
    <property type="component" value="Unassembled WGS sequence"/>
</dbReference>
<dbReference type="EMBL" id="JACYFC010000004">
    <property type="protein sequence ID" value="MBD5772166.1"/>
    <property type="molecule type" value="Genomic_DNA"/>
</dbReference>
<reference evidence="2 3" key="1">
    <citation type="submission" date="2020-09" db="EMBL/GenBank/DDBJ databases">
        <title>Marinomonas sp. nov., isolated from the cysticercosis algae of Qingdao, China.</title>
        <authorList>
            <person name="Sun X."/>
        </authorList>
    </citation>
    <scope>NUCLEOTIDE SEQUENCE [LARGE SCALE GENOMIC DNA]</scope>
    <source>
        <strain evidence="2 3">SM2066</strain>
    </source>
</reference>
<sequence>MNVLDSVLIIVGMFVVTFGVRFVLFARAHKVVMPVFVERALKFVPVAVLTAIIVPMIFMKDNQMNLSLSNPWLIGAIVAFVVGIWRQHQLLTIFVGVVVFFIAKYMISLSV</sequence>
<evidence type="ECO:0000256" key="1">
    <source>
        <dbReference type="SAM" id="Phobius"/>
    </source>
</evidence>
<feature type="transmembrane region" description="Helical" evidence="1">
    <location>
        <begin position="6"/>
        <end position="28"/>
    </location>
</feature>
<evidence type="ECO:0000313" key="3">
    <source>
        <dbReference type="Proteomes" id="UP000604161"/>
    </source>
</evidence>
<evidence type="ECO:0000313" key="2">
    <source>
        <dbReference type="EMBL" id="MBD5772166.1"/>
    </source>
</evidence>
<accession>A0ABR8P1K5</accession>
<comment type="caution">
    <text evidence="2">The sequence shown here is derived from an EMBL/GenBank/DDBJ whole genome shotgun (WGS) entry which is preliminary data.</text>
</comment>
<keyword evidence="1" id="KW-0472">Membrane</keyword>
<dbReference type="Pfam" id="PF05437">
    <property type="entry name" value="AzlD"/>
    <property type="match status" value="1"/>
</dbReference>
<dbReference type="InterPro" id="IPR008407">
    <property type="entry name" value="Brnchd-chn_aa_trnsp_AzlD"/>
</dbReference>
<dbReference type="RefSeq" id="WP_191595541.1">
    <property type="nucleotide sequence ID" value="NZ_JACYFC010000004.1"/>
</dbReference>
<feature type="transmembrane region" description="Helical" evidence="1">
    <location>
        <begin position="40"/>
        <end position="58"/>
    </location>
</feature>
<name>A0ABR8P1K5_9GAMM</name>
<feature type="transmembrane region" description="Helical" evidence="1">
    <location>
        <begin position="90"/>
        <end position="107"/>
    </location>
</feature>
<proteinExistence type="predicted"/>
<protein>
    <submittedName>
        <fullName evidence="2">AzlD domain-containing protein</fullName>
    </submittedName>
</protein>
<keyword evidence="1" id="KW-1133">Transmembrane helix</keyword>
<gene>
    <name evidence="2" type="ORF">IF202_14080</name>
</gene>
<feature type="transmembrane region" description="Helical" evidence="1">
    <location>
        <begin position="64"/>
        <end position="85"/>
    </location>
</feature>
<keyword evidence="1" id="KW-0812">Transmembrane</keyword>
<organism evidence="2 3">
    <name type="scientific">Marinomonas colpomeniae</name>
    <dbReference type="NCBI Taxonomy" id="2774408"/>
    <lineage>
        <taxon>Bacteria</taxon>
        <taxon>Pseudomonadati</taxon>
        <taxon>Pseudomonadota</taxon>
        <taxon>Gammaproteobacteria</taxon>
        <taxon>Oceanospirillales</taxon>
        <taxon>Oceanospirillaceae</taxon>
        <taxon>Marinomonas</taxon>
    </lineage>
</organism>
<keyword evidence="3" id="KW-1185">Reference proteome</keyword>